<dbReference type="VEuPathDB" id="FungiDB:JI435_109900"/>
<reference evidence="2" key="1">
    <citation type="journal article" date="2021" name="BMC Genomics">
        <title>Chromosome-level genome assembly and manually-curated proteome of model necrotroph Parastagonospora nodorum Sn15 reveals a genome-wide trove of candidate effector homologs, and redundancy of virulence-related functions within an accessory chromosome.</title>
        <authorList>
            <person name="Bertazzoni S."/>
            <person name="Jones D.A.B."/>
            <person name="Phan H.T."/>
            <person name="Tan K.-C."/>
            <person name="Hane J.K."/>
        </authorList>
    </citation>
    <scope>NUCLEOTIDE SEQUENCE [LARGE SCALE GENOMIC DNA]</scope>
    <source>
        <strain evidence="2">SN15 / ATCC MYA-4574 / FGSC 10173)</strain>
    </source>
</reference>
<sequence length="296" mass="33377">MINGCSRQSISEQPRGKAYTAFAHSFTFADQTTAFADPRRRTFGQNTDLAVRLLCDLPRELRNRVYMFSVQGAYDDEVFVRRPLDANGMNVLLVRQQTSQCSYRWIEDPIHATLTNPALEPETAKEMLEAYYWTRTFKCSHRDLPFLGSFLNTDRYGLGMAPSAYIRRLQVQVQVECVPHAQSSEAQISTRKTQLCAIQALSEVLTARTEVDIDVVLPGDLQYGCDGSETRCHLAEDMSDIVEMVGCLRKGGVRTTVTHNELCGHWGYDTDNLNSLDMHWTGSKSMKIGKVEGNSQ</sequence>
<dbReference type="EMBL" id="CP069040">
    <property type="protein sequence ID" value="QRD05068.1"/>
    <property type="molecule type" value="Genomic_DNA"/>
</dbReference>
<proteinExistence type="predicted"/>
<protein>
    <submittedName>
        <fullName evidence="1">Uncharacterized protein</fullName>
    </submittedName>
</protein>
<accession>A0A7U2FH08</accession>
<dbReference type="AlphaFoldDB" id="A0A7U2FH08"/>
<dbReference type="Proteomes" id="UP000663193">
    <property type="component" value="Chromosome 18"/>
</dbReference>
<name>A0A7U2FH08_PHANO</name>
<evidence type="ECO:0000313" key="1">
    <source>
        <dbReference type="EMBL" id="QRD05068.1"/>
    </source>
</evidence>
<organism evidence="1 2">
    <name type="scientific">Phaeosphaeria nodorum (strain SN15 / ATCC MYA-4574 / FGSC 10173)</name>
    <name type="common">Glume blotch fungus</name>
    <name type="synonym">Parastagonospora nodorum</name>
    <dbReference type="NCBI Taxonomy" id="321614"/>
    <lineage>
        <taxon>Eukaryota</taxon>
        <taxon>Fungi</taxon>
        <taxon>Dikarya</taxon>
        <taxon>Ascomycota</taxon>
        <taxon>Pezizomycotina</taxon>
        <taxon>Dothideomycetes</taxon>
        <taxon>Pleosporomycetidae</taxon>
        <taxon>Pleosporales</taxon>
        <taxon>Pleosporineae</taxon>
        <taxon>Phaeosphaeriaceae</taxon>
        <taxon>Parastagonospora</taxon>
    </lineage>
</organism>
<dbReference type="OrthoDB" id="3658469at2759"/>
<gene>
    <name evidence="1" type="ORF">JI435_109900</name>
</gene>
<evidence type="ECO:0000313" key="2">
    <source>
        <dbReference type="Proteomes" id="UP000663193"/>
    </source>
</evidence>
<keyword evidence="2" id="KW-1185">Reference proteome</keyword>